<dbReference type="Proteomes" id="UP000075840">
    <property type="component" value="Unassembled WGS sequence"/>
</dbReference>
<name>A0A182IBM0_ANOAR</name>
<sequence>TKTTRIVRVVPIVYFHFSPIFCSIPIIFRIQNGRQLWHSPWAGQEGVRNGGRPHPGTGFERLHDAAGGLHADDSRCSHLLLSKLGRFRGCRSPNRPVDFDCGPKVCVGCCQRCAAALQNAHEQCAELRARVVQKPEPEIVQRSQVHAYDGRFAAGTERLRHNCAQSALFRLGREGGLGCVCACKLRLEGVGCAREGRGRGLEGGEGITRNMYLYNILLKRKW</sequence>
<keyword evidence="2" id="KW-1185">Reference proteome</keyword>
<dbReference type="AlphaFoldDB" id="A0A182IBM0"/>
<accession>A0A182IBM0</accession>
<dbReference type="EnsemblMetazoa" id="AARA010984-RA">
    <property type="protein sequence ID" value="AARA010984-PA"/>
    <property type="gene ID" value="AARA010984"/>
</dbReference>
<proteinExistence type="predicted"/>
<protein>
    <submittedName>
        <fullName evidence="1">Uncharacterized protein</fullName>
    </submittedName>
</protein>
<evidence type="ECO:0000313" key="2">
    <source>
        <dbReference type="Proteomes" id="UP000075840"/>
    </source>
</evidence>
<reference evidence="1" key="1">
    <citation type="submission" date="2022-08" db="UniProtKB">
        <authorList>
            <consortium name="EnsemblMetazoa"/>
        </authorList>
    </citation>
    <scope>IDENTIFICATION</scope>
    <source>
        <strain evidence="1">Dongola</strain>
    </source>
</reference>
<dbReference type="EMBL" id="APCN01000710">
    <property type="status" value="NOT_ANNOTATED_CDS"/>
    <property type="molecule type" value="Genomic_DNA"/>
</dbReference>
<evidence type="ECO:0000313" key="1">
    <source>
        <dbReference type="EnsemblMetazoa" id="AARA010984-PA"/>
    </source>
</evidence>
<organism evidence="1 2">
    <name type="scientific">Anopheles arabiensis</name>
    <name type="common">Mosquito</name>
    <dbReference type="NCBI Taxonomy" id="7173"/>
    <lineage>
        <taxon>Eukaryota</taxon>
        <taxon>Metazoa</taxon>
        <taxon>Ecdysozoa</taxon>
        <taxon>Arthropoda</taxon>
        <taxon>Hexapoda</taxon>
        <taxon>Insecta</taxon>
        <taxon>Pterygota</taxon>
        <taxon>Neoptera</taxon>
        <taxon>Endopterygota</taxon>
        <taxon>Diptera</taxon>
        <taxon>Nematocera</taxon>
        <taxon>Culicoidea</taxon>
        <taxon>Culicidae</taxon>
        <taxon>Anophelinae</taxon>
        <taxon>Anopheles</taxon>
    </lineage>
</organism>
<dbReference type="VEuPathDB" id="VectorBase:AARA010984"/>